<dbReference type="RefSeq" id="XP_004348725.1">
    <property type="nucleotide sequence ID" value="XM_004348675.1"/>
</dbReference>
<dbReference type="EMBL" id="KB007886">
    <property type="protein sequence ID" value="ELR22211.1"/>
    <property type="molecule type" value="Genomic_DNA"/>
</dbReference>
<accession>L8HCV5</accession>
<organism evidence="3 4">
    <name type="scientific">Acanthamoeba castellanii (strain ATCC 30010 / Neff)</name>
    <dbReference type="NCBI Taxonomy" id="1257118"/>
    <lineage>
        <taxon>Eukaryota</taxon>
        <taxon>Amoebozoa</taxon>
        <taxon>Discosea</taxon>
        <taxon>Longamoebia</taxon>
        <taxon>Centramoebida</taxon>
        <taxon>Acanthamoebidae</taxon>
        <taxon>Acanthamoeba</taxon>
    </lineage>
</organism>
<dbReference type="KEGG" id="acan:ACA1_035410"/>
<dbReference type="AlphaFoldDB" id="L8HCV5"/>
<feature type="signal peptide" evidence="2">
    <location>
        <begin position="1"/>
        <end position="29"/>
    </location>
</feature>
<dbReference type="Proteomes" id="UP000011083">
    <property type="component" value="Unassembled WGS sequence"/>
</dbReference>
<keyword evidence="1" id="KW-1133">Transmembrane helix</keyword>
<feature type="transmembrane region" description="Helical" evidence="1">
    <location>
        <begin position="180"/>
        <end position="205"/>
    </location>
</feature>
<keyword evidence="4" id="KW-1185">Reference proteome</keyword>
<sequence length="215" mass="22173">MTPHTTSRSVVVATLALVVVALFVFPASSTTTTATTTDFFFGPTAPVAAATYNVSLCQSCALVNKKYEVCEPNQKTGPVSFATIECHLGAGTWMGEDFVAYSVKPSSTDYGFLFFNATACVRANVMGLARCKLHSCCLATFTLDGTTYGGFQVDPQPIPSPTKSGGGGGGGGGGGDDFPVWAIIVIVAGGVGLVLVAAGVGFFLYTKKSSSYQTL</sequence>
<evidence type="ECO:0000313" key="4">
    <source>
        <dbReference type="Proteomes" id="UP000011083"/>
    </source>
</evidence>
<protein>
    <submittedName>
        <fullName evidence="3">Uncharacterized protein</fullName>
    </submittedName>
</protein>
<dbReference type="GeneID" id="14923139"/>
<keyword evidence="1" id="KW-0812">Transmembrane</keyword>
<proteinExistence type="predicted"/>
<name>L8HCV5_ACACF</name>
<keyword evidence="2" id="KW-0732">Signal</keyword>
<dbReference type="VEuPathDB" id="AmoebaDB:ACA1_035410"/>
<keyword evidence="1" id="KW-0472">Membrane</keyword>
<evidence type="ECO:0000313" key="3">
    <source>
        <dbReference type="EMBL" id="ELR22211.1"/>
    </source>
</evidence>
<gene>
    <name evidence="3" type="ORF">ACA1_035410</name>
</gene>
<evidence type="ECO:0000256" key="2">
    <source>
        <dbReference type="SAM" id="SignalP"/>
    </source>
</evidence>
<feature type="chain" id="PRO_5003991124" evidence="2">
    <location>
        <begin position="30"/>
        <end position="215"/>
    </location>
</feature>
<reference evidence="3 4" key="1">
    <citation type="journal article" date="2013" name="Genome Biol.">
        <title>Genome of Acanthamoeba castellanii highlights extensive lateral gene transfer and early evolution of tyrosine kinase signaling.</title>
        <authorList>
            <person name="Clarke M."/>
            <person name="Lohan A.J."/>
            <person name="Liu B."/>
            <person name="Lagkouvardos I."/>
            <person name="Roy S."/>
            <person name="Zafar N."/>
            <person name="Bertelli C."/>
            <person name="Schilde C."/>
            <person name="Kianianmomeni A."/>
            <person name="Burglin T.R."/>
            <person name="Frech C."/>
            <person name="Turcotte B."/>
            <person name="Kopec K.O."/>
            <person name="Synnott J.M."/>
            <person name="Choo C."/>
            <person name="Paponov I."/>
            <person name="Finkler A."/>
            <person name="Soon Heng Tan C."/>
            <person name="Hutchins A.P."/>
            <person name="Weinmeier T."/>
            <person name="Rattei T."/>
            <person name="Chu J.S."/>
            <person name="Gimenez G."/>
            <person name="Irimia M."/>
            <person name="Rigden D.J."/>
            <person name="Fitzpatrick D.A."/>
            <person name="Lorenzo-Morales J."/>
            <person name="Bateman A."/>
            <person name="Chiu C.H."/>
            <person name="Tang P."/>
            <person name="Hegemann P."/>
            <person name="Fromm H."/>
            <person name="Raoult D."/>
            <person name="Greub G."/>
            <person name="Miranda-Saavedra D."/>
            <person name="Chen N."/>
            <person name="Nash P."/>
            <person name="Ginger M.L."/>
            <person name="Horn M."/>
            <person name="Schaap P."/>
            <person name="Caler L."/>
            <person name="Loftus B."/>
        </authorList>
    </citation>
    <scope>NUCLEOTIDE SEQUENCE [LARGE SCALE GENOMIC DNA]</scope>
    <source>
        <strain evidence="3 4">Neff</strain>
    </source>
</reference>
<evidence type="ECO:0000256" key="1">
    <source>
        <dbReference type="SAM" id="Phobius"/>
    </source>
</evidence>